<gene>
    <name evidence="2" type="ORF">CDEB00056_LOCUS6855</name>
</gene>
<protein>
    <recommendedName>
        <fullName evidence="3">Plastid lipid-associated protein/fibrillin conserved domain-containing protein</fullName>
    </recommendedName>
</protein>
<organism evidence="2">
    <name type="scientific">Chaetoceros debilis</name>
    <dbReference type="NCBI Taxonomy" id="122233"/>
    <lineage>
        <taxon>Eukaryota</taxon>
        <taxon>Sar</taxon>
        <taxon>Stramenopiles</taxon>
        <taxon>Ochrophyta</taxon>
        <taxon>Bacillariophyta</taxon>
        <taxon>Coscinodiscophyceae</taxon>
        <taxon>Chaetocerotophycidae</taxon>
        <taxon>Chaetocerotales</taxon>
        <taxon>Chaetocerotaceae</taxon>
        <taxon>Chaetoceros</taxon>
    </lineage>
</organism>
<dbReference type="AlphaFoldDB" id="A0A7S3V7M8"/>
<feature type="chain" id="PRO_5030632978" description="Plastid lipid-associated protein/fibrillin conserved domain-containing protein" evidence="1">
    <location>
        <begin position="21"/>
        <end position="309"/>
    </location>
</feature>
<accession>A0A7S3V7M8</accession>
<reference evidence="2" key="1">
    <citation type="submission" date="2021-01" db="EMBL/GenBank/DDBJ databases">
        <authorList>
            <person name="Corre E."/>
            <person name="Pelletier E."/>
            <person name="Niang G."/>
            <person name="Scheremetjew M."/>
            <person name="Finn R."/>
            <person name="Kale V."/>
            <person name="Holt S."/>
            <person name="Cochrane G."/>
            <person name="Meng A."/>
            <person name="Brown T."/>
            <person name="Cohen L."/>
        </authorList>
    </citation>
    <scope>NUCLEOTIDE SEQUENCE</scope>
    <source>
        <strain evidence="2">MM31A-1</strain>
    </source>
</reference>
<name>A0A7S3V7M8_9STRA</name>
<evidence type="ECO:0008006" key="3">
    <source>
        <dbReference type="Google" id="ProtNLM"/>
    </source>
</evidence>
<sequence length="309" mass="34186">MYRTNSRILFVSVLLAWAKAFTLNNSSSTFRKNAITSHTTSTKWTRSNLKQSKSELNMSIDKDESILKGEVANEVQALLAKAKAIRESLPEEKKPEVGEMQVDGAATSVADEIDDAVGYRLYIDIGREDGTWMDPKWGASGKRIETSIDVSFLLPQSDINMDDTSLAGENIVSQMVKDNLSGKSSAVRILNTLTGARLRGGFDQMNCNGGGYRIDAGNGRRSSSSTARFFIEVDGTEGEKSNGDIFIPKGRLYFSLPCFGNSLRQLSTREGIITVRQMGWHTGWRREESRIIGVFRAVSIGQAKKRDSY</sequence>
<evidence type="ECO:0000313" key="2">
    <source>
        <dbReference type="EMBL" id="CAE0462014.1"/>
    </source>
</evidence>
<feature type="signal peptide" evidence="1">
    <location>
        <begin position="1"/>
        <end position="20"/>
    </location>
</feature>
<proteinExistence type="predicted"/>
<keyword evidence="1" id="KW-0732">Signal</keyword>
<evidence type="ECO:0000256" key="1">
    <source>
        <dbReference type="SAM" id="SignalP"/>
    </source>
</evidence>
<dbReference type="EMBL" id="HBIO01008947">
    <property type="protein sequence ID" value="CAE0462014.1"/>
    <property type="molecule type" value="Transcribed_RNA"/>
</dbReference>